<protein>
    <submittedName>
        <fullName evidence="1">Uncharacterized protein</fullName>
    </submittedName>
</protein>
<name>A0ACC0XS69_9ROSI</name>
<keyword evidence="2" id="KW-1185">Reference proteome</keyword>
<accession>A0ACC0XS69</accession>
<evidence type="ECO:0000313" key="1">
    <source>
        <dbReference type="EMBL" id="KAJ0021389.1"/>
    </source>
</evidence>
<proteinExistence type="predicted"/>
<dbReference type="EMBL" id="CM047746">
    <property type="protein sequence ID" value="KAJ0021389.1"/>
    <property type="molecule type" value="Genomic_DNA"/>
</dbReference>
<organism evidence="1 2">
    <name type="scientific">Pistacia integerrima</name>
    <dbReference type="NCBI Taxonomy" id="434235"/>
    <lineage>
        <taxon>Eukaryota</taxon>
        <taxon>Viridiplantae</taxon>
        <taxon>Streptophyta</taxon>
        <taxon>Embryophyta</taxon>
        <taxon>Tracheophyta</taxon>
        <taxon>Spermatophyta</taxon>
        <taxon>Magnoliopsida</taxon>
        <taxon>eudicotyledons</taxon>
        <taxon>Gunneridae</taxon>
        <taxon>Pentapetalae</taxon>
        <taxon>rosids</taxon>
        <taxon>malvids</taxon>
        <taxon>Sapindales</taxon>
        <taxon>Anacardiaceae</taxon>
        <taxon>Pistacia</taxon>
    </lineage>
</organism>
<dbReference type="Proteomes" id="UP001163603">
    <property type="component" value="Chromosome 11"/>
</dbReference>
<gene>
    <name evidence="1" type="ORF">Pint_31648</name>
</gene>
<evidence type="ECO:0000313" key="2">
    <source>
        <dbReference type="Proteomes" id="UP001163603"/>
    </source>
</evidence>
<comment type="caution">
    <text evidence="1">The sequence shown here is derived from an EMBL/GenBank/DDBJ whole genome shotgun (WGS) entry which is preliminary data.</text>
</comment>
<reference evidence="2" key="1">
    <citation type="journal article" date="2023" name="G3 (Bethesda)">
        <title>Genome assembly and association tests identify interacting loci associated with vigor, precocity, and sex in interspecific pistachio rootstocks.</title>
        <authorList>
            <person name="Palmer W."/>
            <person name="Jacygrad E."/>
            <person name="Sagayaradj S."/>
            <person name="Cavanaugh K."/>
            <person name="Han R."/>
            <person name="Bertier L."/>
            <person name="Beede B."/>
            <person name="Kafkas S."/>
            <person name="Golino D."/>
            <person name="Preece J."/>
            <person name="Michelmore R."/>
        </authorList>
    </citation>
    <scope>NUCLEOTIDE SEQUENCE [LARGE SCALE GENOMIC DNA]</scope>
</reference>
<sequence>MIKRKTGNHKERVFFMVAYGGTQCTRFHSLFSLLQILLTFSSNIAIKTLPLFLQNPASSSKSSLTLFTCNLHPVVVSDLQTSGGCCCISSADNNCVHL</sequence>